<gene>
    <name evidence="1" type="ORF">MONBRDRAFT_1697</name>
</gene>
<dbReference type="FunCoup" id="A9UP85">
    <property type="interactions" value="1794"/>
</dbReference>
<dbReference type="GO" id="GO:0030015">
    <property type="term" value="C:CCR4-NOT core complex"/>
    <property type="evidence" value="ECO:0000318"/>
    <property type="project" value="GO_Central"/>
</dbReference>
<dbReference type="PANTHER" id="PTHR10797">
    <property type="entry name" value="CCR4-NOT TRANSCRIPTION COMPLEX SUBUNIT"/>
    <property type="match status" value="1"/>
</dbReference>
<dbReference type="Gene3D" id="3.30.420.10">
    <property type="entry name" value="Ribonuclease H-like superfamily/Ribonuclease H"/>
    <property type="match status" value="1"/>
</dbReference>
<dbReference type="OMA" id="IKFMMRA"/>
<dbReference type="RefSeq" id="XP_001742592.1">
    <property type="nucleotide sequence ID" value="XM_001742540.1"/>
</dbReference>
<dbReference type="InterPro" id="IPR039637">
    <property type="entry name" value="CNOT7/CNOT8/Pop2"/>
</dbReference>
<proteinExistence type="predicted"/>
<feature type="non-terminal residue" evidence="1">
    <location>
        <position position="231"/>
    </location>
</feature>
<name>A9UP85_MONBE</name>
<dbReference type="GO" id="GO:0004535">
    <property type="term" value="F:poly(A)-specific ribonuclease activity"/>
    <property type="evidence" value="ECO:0000318"/>
    <property type="project" value="GO_Central"/>
</dbReference>
<dbReference type="STRING" id="81824.A9UP85"/>
<feature type="non-terminal residue" evidence="1">
    <location>
        <position position="1"/>
    </location>
</feature>
<organism evidence="1 2">
    <name type="scientific">Monosiga brevicollis</name>
    <name type="common">Choanoflagellate</name>
    <dbReference type="NCBI Taxonomy" id="81824"/>
    <lineage>
        <taxon>Eukaryota</taxon>
        <taxon>Choanoflagellata</taxon>
        <taxon>Craspedida</taxon>
        <taxon>Salpingoecidae</taxon>
        <taxon>Monosiga</taxon>
    </lineage>
</organism>
<evidence type="ECO:0000313" key="1">
    <source>
        <dbReference type="EMBL" id="EDQ92830.1"/>
    </source>
</evidence>
<dbReference type="GeneID" id="5887423"/>
<reference evidence="1 2" key="1">
    <citation type="journal article" date="2008" name="Nature">
        <title>The genome of the choanoflagellate Monosiga brevicollis and the origin of metazoans.</title>
        <authorList>
            <consortium name="JGI Sequencing"/>
            <person name="King N."/>
            <person name="Westbrook M.J."/>
            <person name="Young S.L."/>
            <person name="Kuo A."/>
            <person name="Abedin M."/>
            <person name="Chapman J."/>
            <person name="Fairclough S."/>
            <person name="Hellsten U."/>
            <person name="Isogai Y."/>
            <person name="Letunic I."/>
            <person name="Marr M."/>
            <person name="Pincus D."/>
            <person name="Putnam N."/>
            <person name="Rokas A."/>
            <person name="Wright K.J."/>
            <person name="Zuzow R."/>
            <person name="Dirks W."/>
            <person name="Good M."/>
            <person name="Goodstein D."/>
            <person name="Lemons D."/>
            <person name="Li W."/>
            <person name="Lyons J.B."/>
            <person name="Morris A."/>
            <person name="Nichols S."/>
            <person name="Richter D.J."/>
            <person name="Salamov A."/>
            <person name="Bork P."/>
            <person name="Lim W.A."/>
            <person name="Manning G."/>
            <person name="Miller W.T."/>
            <person name="McGinnis W."/>
            <person name="Shapiro H."/>
            <person name="Tjian R."/>
            <person name="Grigoriev I.V."/>
            <person name="Rokhsar D."/>
        </authorList>
    </citation>
    <scope>NUCLEOTIDE SEQUENCE [LARGE SCALE GENOMIC DNA]</scope>
    <source>
        <strain evidence="2">MX1 / ATCC 50154</strain>
    </source>
</reference>
<keyword evidence="2" id="KW-1185">Reference proteome</keyword>
<dbReference type="GO" id="GO:0000932">
    <property type="term" value="C:P-body"/>
    <property type="evidence" value="ECO:0000318"/>
    <property type="project" value="GO_Central"/>
</dbReference>
<dbReference type="AlphaFoldDB" id="A9UP85"/>
<dbReference type="KEGG" id="mbr:MONBRDRAFT_1697"/>
<dbReference type="Proteomes" id="UP000001357">
    <property type="component" value="Unassembled WGS sequence"/>
</dbReference>
<accession>A9UP85</accession>
<protein>
    <submittedName>
        <fullName evidence="1">Uncharacterized protein</fullName>
    </submittedName>
</protein>
<dbReference type="InParanoid" id="A9UP85"/>
<dbReference type="InterPro" id="IPR036397">
    <property type="entry name" value="RNaseH_sf"/>
</dbReference>
<dbReference type="eggNOG" id="KOG0304">
    <property type="taxonomic scope" value="Eukaryota"/>
</dbReference>
<evidence type="ECO:0000313" key="2">
    <source>
        <dbReference type="Proteomes" id="UP000001357"/>
    </source>
</evidence>
<dbReference type="SUPFAM" id="SSF53098">
    <property type="entry name" value="Ribonuclease H-like"/>
    <property type="match status" value="1"/>
</dbReference>
<dbReference type="InterPro" id="IPR012337">
    <property type="entry name" value="RNaseH-like_sf"/>
</dbReference>
<dbReference type="EMBL" id="CH991543">
    <property type="protein sequence ID" value="EDQ92830.1"/>
    <property type="molecule type" value="Genomic_DNA"/>
</dbReference>
<dbReference type="GO" id="GO:0000288">
    <property type="term" value="P:nuclear-transcribed mRNA catabolic process, deadenylation-dependent decay"/>
    <property type="evidence" value="ECO:0000318"/>
    <property type="project" value="GO_Central"/>
</dbReference>
<dbReference type="GO" id="GO:0003676">
    <property type="term" value="F:nucleic acid binding"/>
    <property type="evidence" value="ECO:0007669"/>
    <property type="project" value="InterPro"/>
</dbReference>
<sequence>VKDVWQNNLEDEIRTLQSLVSSYPYIAVSVEYPGVIAKPLGTFKNAADHIFQTLVANINMQPLTISLAFFDHNGNRPPGTCCWIFNFHHSTKTDFSLPNYPLRPMSLLSRIETDGIAFNHFAEVLTTSGLVMNPDTTWLSSSIGDDYAFLMKILLGDLLPRREQDFYELLAIFFPVLYDLRYLMKSCKTLAGSLEDVAASLSVSRIGPPSSSGSTAILIGSVFFVMRKVFL</sequence>